<dbReference type="AlphaFoldDB" id="A0A6M3II60"/>
<gene>
    <name evidence="1" type="ORF">MM415B01784_0008</name>
</gene>
<reference evidence="1" key="1">
    <citation type="submission" date="2020-03" db="EMBL/GenBank/DDBJ databases">
        <title>The deep terrestrial virosphere.</title>
        <authorList>
            <person name="Holmfeldt K."/>
            <person name="Nilsson E."/>
            <person name="Simone D."/>
            <person name="Lopez-Fernandez M."/>
            <person name="Wu X."/>
            <person name="de Brujin I."/>
            <person name="Lundin D."/>
            <person name="Andersson A."/>
            <person name="Bertilsson S."/>
            <person name="Dopson M."/>
        </authorList>
    </citation>
    <scope>NUCLEOTIDE SEQUENCE</scope>
    <source>
        <strain evidence="1">MM415B01784</strain>
    </source>
</reference>
<name>A0A6M3II60_9ZZZZ</name>
<accession>A0A6M3II60</accession>
<dbReference type="EMBL" id="MT141240">
    <property type="protein sequence ID" value="QJA56818.1"/>
    <property type="molecule type" value="Genomic_DNA"/>
</dbReference>
<organism evidence="1">
    <name type="scientific">viral metagenome</name>
    <dbReference type="NCBI Taxonomy" id="1070528"/>
    <lineage>
        <taxon>unclassified sequences</taxon>
        <taxon>metagenomes</taxon>
        <taxon>organismal metagenomes</taxon>
    </lineage>
</organism>
<evidence type="ECO:0000313" key="1">
    <source>
        <dbReference type="EMBL" id="QJA56818.1"/>
    </source>
</evidence>
<sequence>MAILSYSFNSKDKQVVVIDDNCRFGEVRIGFSATPTADGWGYKHMRIGNPINNILGHAIYPVYVFLKDLDRMVDIVDSRCQIHSNLTTCFK</sequence>
<proteinExistence type="predicted"/>
<protein>
    <submittedName>
        <fullName evidence="1">Uncharacterized protein</fullName>
    </submittedName>
</protein>